<organism evidence="2 3">
    <name type="scientific">Pseudocohnilembus persalinus</name>
    <name type="common">Ciliate</name>
    <dbReference type="NCBI Taxonomy" id="266149"/>
    <lineage>
        <taxon>Eukaryota</taxon>
        <taxon>Sar</taxon>
        <taxon>Alveolata</taxon>
        <taxon>Ciliophora</taxon>
        <taxon>Intramacronucleata</taxon>
        <taxon>Oligohymenophorea</taxon>
        <taxon>Scuticociliatia</taxon>
        <taxon>Philasterida</taxon>
        <taxon>Pseudocohnilembidae</taxon>
        <taxon>Pseudocohnilembus</taxon>
    </lineage>
</organism>
<reference evidence="2 3" key="1">
    <citation type="journal article" date="2015" name="Sci. Rep.">
        <title>Genome of the facultative scuticociliatosis pathogen Pseudocohnilembus persalinus provides insight into its virulence through horizontal gene transfer.</title>
        <authorList>
            <person name="Xiong J."/>
            <person name="Wang G."/>
            <person name="Cheng J."/>
            <person name="Tian M."/>
            <person name="Pan X."/>
            <person name="Warren A."/>
            <person name="Jiang C."/>
            <person name="Yuan D."/>
            <person name="Miao W."/>
        </authorList>
    </citation>
    <scope>NUCLEOTIDE SEQUENCE [LARGE SCALE GENOMIC DNA]</scope>
    <source>
        <strain evidence="2">36N120E</strain>
    </source>
</reference>
<keyword evidence="3" id="KW-1185">Reference proteome</keyword>
<evidence type="ECO:0000313" key="3">
    <source>
        <dbReference type="Proteomes" id="UP000054937"/>
    </source>
</evidence>
<proteinExistence type="predicted"/>
<protein>
    <submittedName>
        <fullName evidence="2">Uncharacterized protein</fullName>
    </submittedName>
</protein>
<feature type="compositionally biased region" description="Basic residues" evidence="1">
    <location>
        <begin position="42"/>
        <end position="58"/>
    </location>
</feature>
<name>A0A0V0QAL9_PSEPJ</name>
<feature type="region of interest" description="Disordered" evidence="1">
    <location>
        <begin position="1"/>
        <end position="97"/>
    </location>
</feature>
<dbReference type="PANTHER" id="PTHR33828:SF2">
    <property type="entry name" value="NUCLEOLIN"/>
    <property type="match status" value="1"/>
</dbReference>
<dbReference type="OrthoDB" id="361835at2759"/>
<dbReference type="AlphaFoldDB" id="A0A0V0QAL9"/>
<feature type="compositionally biased region" description="Acidic residues" evidence="1">
    <location>
        <begin position="74"/>
        <end position="83"/>
    </location>
</feature>
<feature type="compositionally biased region" description="Basic residues" evidence="1">
    <location>
        <begin position="17"/>
        <end position="34"/>
    </location>
</feature>
<dbReference type="InParanoid" id="A0A0V0QAL9"/>
<accession>A0A0V0QAL9</accession>
<dbReference type="Proteomes" id="UP000054937">
    <property type="component" value="Unassembled WGS sequence"/>
</dbReference>
<feature type="compositionally biased region" description="Basic and acidic residues" evidence="1">
    <location>
        <begin position="84"/>
        <end position="93"/>
    </location>
</feature>
<evidence type="ECO:0000313" key="2">
    <source>
        <dbReference type="EMBL" id="KRW99217.1"/>
    </source>
</evidence>
<gene>
    <name evidence="2" type="ORF">PPERSA_07460</name>
</gene>
<sequence length="144" mass="16294">MSDSESDFSQQLENPKKKVTKTIAKKKTISKTQKKTQNSKGKNSKSKNSKTASKKSTNKKQTTASKKKKKVNSDGEDDDEDDIRLEGQKHPVPDENDSLRVFYETLYQSNPNSLMAMKYCLEHGLVPENEIKEVSKKLAKAKNK</sequence>
<dbReference type="EMBL" id="LDAU01000220">
    <property type="protein sequence ID" value="KRW99217.1"/>
    <property type="molecule type" value="Genomic_DNA"/>
</dbReference>
<dbReference type="PANTHER" id="PTHR33828">
    <property type="entry name" value="OS05G0596200 PROTEIN"/>
    <property type="match status" value="1"/>
</dbReference>
<comment type="caution">
    <text evidence="2">The sequence shown here is derived from an EMBL/GenBank/DDBJ whole genome shotgun (WGS) entry which is preliminary data.</text>
</comment>
<dbReference type="OMA" id="LMAMKYC"/>
<evidence type="ECO:0000256" key="1">
    <source>
        <dbReference type="SAM" id="MobiDB-lite"/>
    </source>
</evidence>